<sequence length="108" mass="11163">MMSSQENPYAGQGAVLLDIGGGVGALVVTMPASLAGAEIEARHVPDHGGHLSHVEVLRRPSPAGAVCSAVFGELEAGTYELYQRPAGPVRVRATVTGGRVTQTTWPNT</sequence>
<organism evidence="1 2">
    <name type="scientific">Kribbella caucasensis</name>
    <dbReference type="NCBI Taxonomy" id="2512215"/>
    <lineage>
        <taxon>Bacteria</taxon>
        <taxon>Bacillati</taxon>
        <taxon>Actinomycetota</taxon>
        <taxon>Actinomycetes</taxon>
        <taxon>Propionibacteriales</taxon>
        <taxon>Kribbellaceae</taxon>
        <taxon>Kribbella</taxon>
    </lineage>
</organism>
<dbReference type="AlphaFoldDB" id="A0A4R6JJ46"/>
<gene>
    <name evidence="1" type="ORF">EV643_12447</name>
</gene>
<evidence type="ECO:0000313" key="1">
    <source>
        <dbReference type="EMBL" id="TDO35161.1"/>
    </source>
</evidence>
<reference evidence="1 2" key="1">
    <citation type="submission" date="2019-03" db="EMBL/GenBank/DDBJ databases">
        <title>Genomic Encyclopedia of Type Strains, Phase III (KMG-III): the genomes of soil and plant-associated and newly described type strains.</title>
        <authorList>
            <person name="Whitman W."/>
        </authorList>
    </citation>
    <scope>NUCLEOTIDE SEQUENCE [LARGE SCALE GENOMIC DNA]</scope>
    <source>
        <strain evidence="1 2">VKM Ac-2527</strain>
    </source>
</reference>
<dbReference type="EMBL" id="SNWQ01000024">
    <property type="protein sequence ID" value="TDO35161.1"/>
    <property type="molecule type" value="Genomic_DNA"/>
</dbReference>
<dbReference type="OrthoDB" id="161020at2"/>
<proteinExistence type="predicted"/>
<dbReference type="Proteomes" id="UP000295388">
    <property type="component" value="Unassembled WGS sequence"/>
</dbReference>
<dbReference type="RefSeq" id="WP_133804626.1">
    <property type="nucleotide sequence ID" value="NZ_SNWQ01000024.1"/>
</dbReference>
<keyword evidence="2" id="KW-1185">Reference proteome</keyword>
<name>A0A4R6JJ46_9ACTN</name>
<comment type="caution">
    <text evidence="1">The sequence shown here is derived from an EMBL/GenBank/DDBJ whole genome shotgun (WGS) entry which is preliminary data.</text>
</comment>
<accession>A0A4R6JJ46</accession>
<evidence type="ECO:0000313" key="2">
    <source>
        <dbReference type="Proteomes" id="UP000295388"/>
    </source>
</evidence>
<protein>
    <submittedName>
        <fullName evidence="1">Uncharacterized protein</fullName>
    </submittedName>
</protein>